<evidence type="ECO:0000313" key="4">
    <source>
        <dbReference type="EMBL" id="MBB4905282.1"/>
    </source>
</evidence>
<dbReference type="SUPFAM" id="SSF54060">
    <property type="entry name" value="His-Me finger endonucleases"/>
    <property type="match status" value="1"/>
</dbReference>
<keyword evidence="5" id="KW-1185">Reference proteome</keyword>
<dbReference type="PANTHER" id="PTHR33607">
    <property type="entry name" value="ENDONUCLEASE-1"/>
    <property type="match status" value="1"/>
</dbReference>
<dbReference type="RefSeq" id="WP_184809547.1">
    <property type="nucleotide sequence ID" value="NZ_JACHJQ010000002.1"/>
</dbReference>
<dbReference type="Proteomes" id="UP000520767">
    <property type="component" value="Unassembled WGS sequence"/>
</dbReference>
<sequence>MPALRRTALLTSVGVALGAAVFLVPSASADIPPGYYDAAEGKTGAELHAALHEIIGNGTHLTYDEVWDALKVTDEDPADAAGVIMVYSGASMPENANGGDADQWNREHTWAQSHGDFGTSPGPGTDLHHLRPSEVGVNSIRGNLDFDNGGSPVDGAPDSLVDEDSFEPRDTVKGDIARGILYMAVRYDGDDGFADLEPNDSVGNDSAPFMGRLSVLLEWNTQDPPDASEQARNDLIHSQYQNNRNPFVDHPEWADAIW</sequence>
<evidence type="ECO:0000256" key="2">
    <source>
        <dbReference type="ARBA" id="ARBA00022801"/>
    </source>
</evidence>
<dbReference type="AlphaFoldDB" id="A0A7W7Q1H7"/>
<dbReference type="Pfam" id="PF04231">
    <property type="entry name" value="Endonuclease_1"/>
    <property type="match status" value="1"/>
</dbReference>
<dbReference type="PANTHER" id="PTHR33607:SF2">
    <property type="entry name" value="ENDONUCLEASE-1"/>
    <property type="match status" value="1"/>
</dbReference>
<keyword evidence="1" id="KW-0540">Nuclease</keyword>
<dbReference type="InterPro" id="IPR007346">
    <property type="entry name" value="Endonuclease-I"/>
</dbReference>
<keyword evidence="4" id="KW-0255">Endonuclease</keyword>
<accession>A0A7W7Q1H7</accession>
<feature type="chain" id="PRO_5030685324" evidence="3">
    <location>
        <begin position="30"/>
        <end position="258"/>
    </location>
</feature>
<dbReference type="InterPro" id="IPR006311">
    <property type="entry name" value="TAT_signal"/>
</dbReference>
<dbReference type="PROSITE" id="PS51318">
    <property type="entry name" value="TAT"/>
    <property type="match status" value="1"/>
</dbReference>
<organism evidence="4 5">
    <name type="scientific">Actinophytocola algeriensis</name>
    <dbReference type="NCBI Taxonomy" id="1768010"/>
    <lineage>
        <taxon>Bacteria</taxon>
        <taxon>Bacillati</taxon>
        <taxon>Actinomycetota</taxon>
        <taxon>Actinomycetes</taxon>
        <taxon>Pseudonocardiales</taxon>
        <taxon>Pseudonocardiaceae</taxon>
    </lineage>
</organism>
<dbReference type="GO" id="GO:0004519">
    <property type="term" value="F:endonuclease activity"/>
    <property type="evidence" value="ECO:0007669"/>
    <property type="project" value="UniProtKB-KW"/>
</dbReference>
<evidence type="ECO:0000313" key="5">
    <source>
        <dbReference type="Proteomes" id="UP000520767"/>
    </source>
</evidence>
<proteinExistence type="predicted"/>
<protein>
    <submittedName>
        <fullName evidence="4">Endonuclease I</fullName>
    </submittedName>
</protein>
<dbReference type="InterPro" id="IPR044925">
    <property type="entry name" value="His-Me_finger_sf"/>
</dbReference>
<comment type="caution">
    <text evidence="4">The sequence shown here is derived from an EMBL/GenBank/DDBJ whole genome shotgun (WGS) entry which is preliminary data.</text>
</comment>
<keyword evidence="2" id="KW-0378">Hydrolase</keyword>
<evidence type="ECO:0000256" key="3">
    <source>
        <dbReference type="SAM" id="SignalP"/>
    </source>
</evidence>
<name>A0A7W7Q1H7_9PSEU</name>
<reference evidence="4 5" key="1">
    <citation type="submission" date="2020-08" db="EMBL/GenBank/DDBJ databases">
        <title>Genomic Encyclopedia of Type Strains, Phase III (KMG-III): the genomes of soil and plant-associated and newly described type strains.</title>
        <authorList>
            <person name="Whitman W."/>
        </authorList>
    </citation>
    <scope>NUCLEOTIDE SEQUENCE [LARGE SCALE GENOMIC DNA]</scope>
    <source>
        <strain evidence="4 5">CECT 8960</strain>
    </source>
</reference>
<gene>
    <name evidence="4" type="ORF">FHR82_001499</name>
</gene>
<keyword evidence="3" id="KW-0732">Signal</keyword>
<dbReference type="GO" id="GO:0016787">
    <property type="term" value="F:hydrolase activity"/>
    <property type="evidence" value="ECO:0007669"/>
    <property type="project" value="UniProtKB-KW"/>
</dbReference>
<evidence type="ECO:0000256" key="1">
    <source>
        <dbReference type="ARBA" id="ARBA00022722"/>
    </source>
</evidence>
<dbReference type="EMBL" id="JACHJQ010000002">
    <property type="protein sequence ID" value="MBB4905282.1"/>
    <property type="molecule type" value="Genomic_DNA"/>
</dbReference>
<feature type="signal peptide" evidence="3">
    <location>
        <begin position="1"/>
        <end position="29"/>
    </location>
</feature>